<dbReference type="InterPro" id="IPR005162">
    <property type="entry name" value="Retrotrans_gag_dom"/>
</dbReference>
<feature type="region of interest" description="Disordered" evidence="8">
    <location>
        <begin position="289"/>
        <end position="361"/>
    </location>
</feature>
<feature type="domain" description="Integrase catalytic" evidence="9">
    <location>
        <begin position="950"/>
        <end position="1119"/>
    </location>
</feature>
<evidence type="ECO:0000256" key="7">
    <source>
        <dbReference type="SAM" id="Coils"/>
    </source>
</evidence>
<evidence type="ECO:0000256" key="1">
    <source>
        <dbReference type="ARBA" id="ARBA00022679"/>
    </source>
</evidence>
<comment type="caution">
    <text evidence="10">The sequence shown here is derived from an EMBL/GenBank/DDBJ whole genome shotgun (WGS) entry which is preliminary data.</text>
</comment>
<dbReference type="AlphaFoldDB" id="A0A8J6D342"/>
<dbReference type="GO" id="GO:0003676">
    <property type="term" value="F:nucleic acid binding"/>
    <property type="evidence" value="ECO:0007669"/>
    <property type="project" value="InterPro"/>
</dbReference>
<dbReference type="InterPro" id="IPR041373">
    <property type="entry name" value="RT_RNaseH"/>
</dbReference>
<dbReference type="Gene3D" id="3.10.10.10">
    <property type="entry name" value="HIV Type 1 Reverse Transcriptase, subunit A, domain 1"/>
    <property type="match status" value="1"/>
</dbReference>
<dbReference type="Pfam" id="PF00078">
    <property type="entry name" value="RVT_1"/>
    <property type="match status" value="1"/>
</dbReference>
<protein>
    <recommendedName>
        <fullName evidence="9">Integrase catalytic domain-containing protein</fullName>
    </recommendedName>
</protein>
<dbReference type="Gene3D" id="1.10.340.70">
    <property type="match status" value="1"/>
</dbReference>
<dbReference type="InterPro" id="IPR043128">
    <property type="entry name" value="Rev_trsase/Diguanyl_cyclase"/>
</dbReference>
<feature type="compositionally biased region" description="Basic and acidic residues" evidence="8">
    <location>
        <begin position="351"/>
        <end position="361"/>
    </location>
</feature>
<proteinExistence type="predicted"/>
<evidence type="ECO:0000313" key="10">
    <source>
        <dbReference type="EMBL" id="KAG8493251.1"/>
    </source>
</evidence>
<dbReference type="InterPro" id="IPR001584">
    <property type="entry name" value="Integrase_cat-core"/>
</dbReference>
<dbReference type="InterPro" id="IPR000477">
    <property type="entry name" value="RT_dom"/>
</dbReference>
<evidence type="ECO:0000256" key="8">
    <source>
        <dbReference type="SAM" id="MobiDB-lite"/>
    </source>
</evidence>
<dbReference type="PANTHER" id="PTHR37984:SF5">
    <property type="entry name" value="PROTEIN NYNRIN-LIKE"/>
    <property type="match status" value="1"/>
</dbReference>
<dbReference type="GO" id="GO:0015074">
    <property type="term" value="P:DNA integration"/>
    <property type="evidence" value="ECO:0007669"/>
    <property type="project" value="InterPro"/>
</dbReference>
<keyword evidence="5" id="KW-0378">Hydrolase</keyword>
<feature type="region of interest" description="Disordered" evidence="8">
    <location>
        <begin position="1"/>
        <end position="40"/>
    </location>
</feature>
<reference evidence="10 11" key="1">
    <citation type="journal article" date="2021" name="bioRxiv">
        <title>The Gossypium anomalum genome as a resource for cotton improvement and evolutionary analysis of hybrid incompatibility.</title>
        <authorList>
            <person name="Grover C.E."/>
            <person name="Yuan D."/>
            <person name="Arick M.A."/>
            <person name="Miller E.R."/>
            <person name="Hu G."/>
            <person name="Peterson D.G."/>
            <person name="Wendel J.F."/>
            <person name="Udall J.A."/>
        </authorList>
    </citation>
    <scope>NUCLEOTIDE SEQUENCE [LARGE SCALE GENOMIC DNA]</scope>
    <source>
        <strain evidence="10">JFW-Udall</strain>
        <tissue evidence="10">Leaf</tissue>
    </source>
</reference>
<dbReference type="Pfam" id="PF03732">
    <property type="entry name" value="Retrotrans_gag"/>
    <property type="match status" value="1"/>
</dbReference>
<keyword evidence="1" id="KW-0808">Transferase</keyword>
<keyword evidence="3" id="KW-0540">Nuclease</keyword>
<keyword evidence="7" id="KW-0175">Coiled coil</keyword>
<feature type="compositionally biased region" description="Low complexity" evidence="8">
    <location>
        <begin position="324"/>
        <end position="350"/>
    </location>
</feature>
<feature type="region of interest" description="Disordered" evidence="8">
    <location>
        <begin position="70"/>
        <end position="93"/>
    </location>
</feature>
<keyword evidence="6" id="KW-0695">RNA-directed DNA polymerase</keyword>
<dbReference type="SUPFAM" id="SSF56672">
    <property type="entry name" value="DNA/RNA polymerases"/>
    <property type="match status" value="1"/>
</dbReference>
<dbReference type="Pfam" id="PF17921">
    <property type="entry name" value="Integrase_H2C2"/>
    <property type="match status" value="1"/>
</dbReference>
<dbReference type="Gene3D" id="3.30.420.10">
    <property type="entry name" value="Ribonuclease H-like superfamily/Ribonuclease H"/>
    <property type="match status" value="1"/>
</dbReference>
<dbReference type="Pfam" id="PF08284">
    <property type="entry name" value="RVP_2"/>
    <property type="match status" value="1"/>
</dbReference>
<dbReference type="EMBL" id="JAHUZN010000005">
    <property type="protein sequence ID" value="KAG8493251.1"/>
    <property type="molecule type" value="Genomic_DNA"/>
</dbReference>
<dbReference type="OrthoDB" id="4369127at2759"/>
<dbReference type="FunFam" id="3.10.20.370:FF:000001">
    <property type="entry name" value="Retrovirus-related Pol polyprotein from transposon 17.6-like protein"/>
    <property type="match status" value="1"/>
</dbReference>
<organism evidence="10 11">
    <name type="scientific">Gossypium anomalum</name>
    <dbReference type="NCBI Taxonomy" id="47600"/>
    <lineage>
        <taxon>Eukaryota</taxon>
        <taxon>Viridiplantae</taxon>
        <taxon>Streptophyta</taxon>
        <taxon>Embryophyta</taxon>
        <taxon>Tracheophyta</taxon>
        <taxon>Spermatophyta</taxon>
        <taxon>Magnoliopsida</taxon>
        <taxon>eudicotyledons</taxon>
        <taxon>Gunneridae</taxon>
        <taxon>Pentapetalae</taxon>
        <taxon>rosids</taxon>
        <taxon>malvids</taxon>
        <taxon>Malvales</taxon>
        <taxon>Malvaceae</taxon>
        <taxon>Malvoideae</taxon>
        <taxon>Gossypium</taxon>
    </lineage>
</organism>
<dbReference type="PROSITE" id="PS50994">
    <property type="entry name" value="INTEGRASE"/>
    <property type="match status" value="1"/>
</dbReference>
<dbReference type="InterPro" id="IPR036397">
    <property type="entry name" value="RNaseH_sf"/>
</dbReference>
<evidence type="ECO:0000259" key="9">
    <source>
        <dbReference type="PROSITE" id="PS50994"/>
    </source>
</evidence>
<dbReference type="InterPro" id="IPR012337">
    <property type="entry name" value="RNaseH-like_sf"/>
</dbReference>
<dbReference type="CDD" id="cd01647">
    <property type="entry name" value="RT_LTR"/>
    <property type="match status" value="1"/>
</dbReference>
<evidence type="ECO:0000256" key="4">
    <source>
        <dbReference type="ARBA" id="ARBA00022759"/>
    </source>
</evidence>
<dbReference type="GO" id="GO:0004519">
    <property type="term" value="F:endonuclease activity"/>
    <property type="evidence" value="ECO:0007669"/>
    <property type="project" value="UniProtKB-KW"/>
</dbReference>
<keyword evidence="2" id="KW-0548">Nucleotidyltransferase</keyword>
<dbReference type="FunFam" id="3.30.70.270:FF:000003">
    <property type="entry name" value="Transposon Ty3-G Gag-Pol polyprotein"/>
    <property type="match status" value="1"/>
</dbReference>
<evidence type="ECO:0000256" key="6">
    <source>
        <dbReference type="ARBA" id="ARBA00022918"/>
    </source>
</evidence>
<dbReference type="InterPro" id="IPR043502">
    <property type="entry name" value="DNA/RNA_pol_sf"/>
</dbReference>
<dbReference type="PANTHER" id="PTHR37984">
    <property type="entry name" value="PROTEIN CBG26694"/>
    <property type="match status" value="1"/>
</dbReference>
<feature type="coiled-coil region" evidence="7">
    <location>
        <begin position="254"/>
        <end position="281"/>
    </location>
</feature>
<keyword evidence="11" id="KW-1185">Reference proteome</keyword>
<evidence type="ECO:0000313" key="11">
    <source>
        <dbReference type="Proteomes" id="UP000701853"/>
    </source>
</evidence>
<dbReference type="GO" id="GO:0003964">
    <property type="term" value="F:RNA-directed DNA polymerase activity"/>
    <property type="evidence" value="ECO:0007669"/>
    <property type="project" value="UniProtKB-KW"/>
</dbReference>
<dbReference type="InterPro" id="IPR050951">
    <property type="entry name" value="Retrovirus_Pol_polyprotein"/>
</dbReference>
<dbReference type="CDD" id="cd09274">
    <property type="entry name" value="RNase_HI_RT_Ty3"/>
    <property type="match status" value="1"/>
</dbReference>
<sequence>MSTDRAQSEEAGSHAPAPERAQRKAEVTSSTRPVSEGQGEEAKRAFFQVMNEWFSQYLRTNPVVQQAQAFPPAPPPVPEIPQGTGTESVRKGKAPVDKIRKYGAEEFRATVDDDSERAEFWLENTTRVLEELSCTPEECLKCAVSLLKDTAYNWWNTKASVVPKEEITWEFFQTEFKKKYISQRFLDQKRKEFLELKQGNRSVSEYEREFVCLSKYAREWVQSEAEMCKRFEEGLNEDIKLLIGILEIREFATLAERAYKAEELSKKKKQAEREAQIFSKRPMGKSQFSASKKLKKYQDRSTSATGYSGRERGFQHTNPRPFTPSVTSVGSVVSRGRPPRPSGNVSGSRGATKDTAGRPEVRAPTRTYAIRPREDTSAPDVITGTFSLLDTDITALIDPGSTHSYICVKLAIVKNLSVEPTEFVFKVSNLLGQSVLVDKICKNCPLMNGELLRVKSDQTEGLSDIISVMAAQRYVKKGYDADLAYVLDTKVSESKIQAVPVVCEFFDVFPEELPGLPPEREVEFSIDLIPGTTPISIAPYRMAPTELKELKTQLQELVDRGFIRPSYSPWGAPVLFVKKKDGSLRFCIDYRQLNKVTIKNKYPLPQIDDLFDQLKGATVFSKIDLRSGYYQLRVKESDVPKTAFRTSIHGSVLQILVYSRDEEEHAEHLRTVLQILLEKQLYAKFSKCEFWLREVGFLGHIVSAEGIRVDPSKISAIVNWTPPKNVSEVRSFLGLAGYYRRFVQGFFMIASPMTRLLQKDPEPGKEFVIYSDASLNGLGCVLMQEGKVIAYASRQLKPHERNYPVHDPELAAIVFALKIWRHYLYGEKCHIYTDHKSLKYLMTQKDLNLRQRRWLELIKDYDLIIDYYPGKANVVANALSRKSLFALRAMNTWLSLTDDDSILAELRAKPTFLQQICEAQKNDEKLQVKRAQYESELIQKILREAHSGTMSVHPRSNKMYNDLKKMYWWSGMKRDIFEFVSRCLICQQVKAEHQSAHFIPVRMDYSLDKLAELYISEIFRLHGVPVSIISDKDPRFTSRFWDKLQEALGTQLYFSTAFHPQTDGQSECVIQVLEDMLRCCILEFEGNWERYLPLIEFADNNSYQSSIKMAPYEALYGRKCRTPLYWTELSERKIHGIDLIREIEEKVKIIRDSLKAASDRQKSYTDLKRKEIEFQVGDKVFLKVSPWKKVLRFGRKDPSHVISPTEVEIQPDMTYSEEPFKILAREIKELRNKKINLVKVLWQKHGIEEATWEQEEAKRKQYRNLFTGKIFEDENP</sequence>
<dbReference type="InterPro" id="IPR041588">
    <property type="entry name" value="Integrase_H2C2"/>
</dbReference>
<dbReference type="Proteomes" id="UP000701853">
    <property type="component" value="Chromosome 5"/>
</dbReference>
<name>A0A8J6D342_9ROSI</name>
<accession>A0A8J6D342</accession>
<evidence type="ECO:0000256" key="5">
    <source>
        <dbReference type="ARBA" id="ARBA00022801"/>
    </source>
</evidence>
<gene>
    <name evidence="10" type="ORF">CXB51_010731</name>
</gene>
<dbReference type="GO" id="GO:0016787">
    <property type="term" value="F:hydrolase activity"/>
    <property type="evidence" value="ECO:0007669"/>
    <property type="project" value="UniProtKB-KW"/>
</dbReference>
<keyword evidence="4" id="KW-0255">Endonuclease</keyword>
<dbReference type="Gene3D" id="3.30.70.270">
    <property type="match status" value="3"/>
</dbReference>
<evidence type="ECO:0000256" key="2">
    <source>
        <dbReference type="ARBA" id="ARBA00022695"/>
    </source>
</evidence>
<dbReference type="SUPFAM" id="SSF53098">
    <property type="entry name" value="Ribonuclease H-like"/>
    <property type="match status" value="1"/>
</dbReference>
<evidence type="ECO:0000256" key="3">
    <source>
        <dbReference type="ARBA" id="ARBA00022722"/>
    </source>
</evidence>
<dbReference type="Pfam" id="PF17917">
    <property type="entry name" value="RT_RNaseH"/>
    <property type="match status" value="1"/>
</dbReference>
<feature type="compositionally biased region" description="Basic and acidic residues" evidence="8">
    <location>
        <begin position="1"/>
        <end position="12"/>
    </location>
</feature>